<keyword evidence="3" id="KW-1185">Reference proteome</keyword>
<name>A0ABT0HCC1_9FLAO</name>
<evidence type="ECO:0000313" key="3">
    <source>
        <dbReference type="Proteomes" id="UP001203687"/>
    </source>
</evidence>
<gene>
    <name evidence="2" type="ORF">MUY34_15340</name>
</gene>
<keyword evidence="1" id="KW-0732">Signal</keyword>
<dbReference type="EMBL" id="JALPQF010000018">
    <property type="protein sequence ID" value="MCK8482008.1"/>
    <property type="molecule type" value="Genomic_DNA"/>
</dbReference>
<accession>A0ABT0HCC1</accession>
<proteinExistence type="predicted"/>
<dbReference type="Proteomes" id="UP001203687">
    <property type="component" value="Unassembled WGS sequence"/>
</dbReference>
<evidence type="ECO:0000313" key="2">
    <source>
        <dbReference type="EMBL" id="MCK8482008.1"/>
    </source>
</evidence>
<comment type="caution">
    <text evidence="2">The sequence shown here is derived from an EMBL/GenBank/DDBJ whole genome shotgun (WGS) entry which is preliminary data.</text>
</comment>
<protein>
    <submittedName>
        <fullName evidence="2">Uncharacterized protein</fullName>
    </submittedName>
</protein>
<evidence type="ECO:0000256" key="1">
    <source>
        <dbReference type="SAM" id="SignalP"/>
    </source>
</evidence>
<organism evidence="2 3">
    <name type="scientific">Psychroserpens algicola</name>
    <dbReference type="NCBI Taxonomy" id="1719034"/>
    <lineage>
        <taxon>Bacteria</taxon>
        <taxon>Pseudomonadati</taxon>
        <taxon>Bacteroidota</taxon>
        <taxon>Flavobacteriia</taxon>
        <taxon>Flavobacteriales</taxon>
        <taxon>Flavobacteriaceae</taxon>
        <taxon>Psychroserpens</taxon>
    </lineage>
</organism>
<feature type="chain" id="PRO_5045720054" evidence="1">
    <location>
        <begin position="24"/>
        <end position="177"/>
    </location>
</feature>
<dbReference type="RefSeq" id="WP_204345667.1">
    <property type="nucleotide sequence ID" value="NZ_JACNMJ010000003.1"/>
</dbReference>
<reference evidence="2" key="1">
    <citation type="submission" date="2022-04" db="EMBL/GenBank/DDBJ databases">
        <authorList>
            <person name="Ren T."/>
        </authorList>
    </citation>
    <scope>NUCLEOTIDE SEQUENCE</scope>
    <source>
        <strain evidence="2">F63249</strain>
    </source>
</reference>
<sequence>MKTKIYVLKIVLLALCVIGCSSDDDGNSGSGDIFGNIQLSGTDTSTVGSVLVVGNIDESALSTTGTTSSVVLFDENTSIVGGELVSTDFTNGFVIVAAQFDSDDNAEVETAISMTIVKNSEEFSYVCTNPPSSGGDNTDCGTGFSVDKIAKKIVFDNTTVINVDSGAILTMDGIINY</sequence>
<feature type="signal peptide" evidence="1">
    <location>
        <begin position="1"/>
        <end position="23"/>
    </location>
</feature>